<dbReference type="GO" id="GO:0003688">
    <property type="term" value="F:DNA replication origin binding"/>
    <property type="evidence" value="ECO:0007669"/>
    <property type="project" value="UniProtKB-UniRule"/>
</dbReference>
<keyword evidence="10" id="KW-1185">Reference proteome</keyword>
<feature type="compositionally biased region" description="Acidic residues" evidence="6">
    <location>
        <begin position="139"/>
        <end position="151"/>
    </location>
</feature>
<name>A0A9P4U2E4_9PEZI</name>
<proteinExistence type="inferred from homology"/>
<dbReference type="PANTHER" id="PTHR14052:SF0">
    <property type="entry name" value="ORIGIN RECOGNITION COMPLEX SUBUNIT 2"/>
    <property type="match status" value="1"/>
</dbReference>
<comment type="subcellular location">
    <subcellularLocation>
        <location evidence="1 5">Nucleus</location>
    </subcellularLocation>
</comment>
<dbReference type="AlphaFoldDB" id="A0A9P4U2E4"/>
<reference evidence="9" key="1">
    <citation type="journal article" date="2020" name="Stud. Mycol.">
        <title>101 Dothideomycetes genomes: a test case for predicting lifestyles and emergence of pathogens.</title>
        <authorList>
            <person name="Haridas S."/>
            <person name="Albert R."/>
            <person name="Binder M."/>
            <person name="Bloem J."/>
            <person name="Labutti K."/>
            <person name="Salamov A."/>
            <person name="Andreopoulos B."/>
            <person name="Baker S."/>
            <person name="Barry K."/>
            <person name="Bills G."/>
            <person name="Bluhm B."/>
            <person name="Cannon C."/>
            <person name="Castanera R."/>
            <person name="Culley D."/>
            <person name="Daum C."/>
            <person name="Ezra D."/>
            <person name="Gonzalez J."/>
            <person name="Henrissat B."/>
            <person name="Kuo A."/>
            <person name="Liang C."/>
            <person name="Lipzen A."/>
            <person name="Lutzoni F."/>
            <person name="Magnuson J."/>
            <person name="Mondo S."/>
            <person name="Nolan M."/>
            <person name="Ohm R."/>
            <person name="Pangilinan J."/>
            <person name="Park H.-J."/>
            <person name="Ramirez L."/>
            <person name="Alfaro M."/>
            <person name="Sun H."/>
            <person name="Tritt A."/>
            <person name="Yoshinaga Y."/>
            <person name="Zwiers L.-H."/>
            <person name="Turgeon B."/>
            <person name="Goodwin S."/>
            <person name="Spatafora J."/>
            <person name="Crous P."/>
            <person name="Grigoriev I."/>
        </authorList>
    </citation>
    <scope>NUCLEOTIDE SEQUENCE</scope>
    <source>
        <strain evidence="9">CBS 130266</strain>
    </source>
</reference>
<feature type="compositionally biased region" description="Basic residues" evidence="6">
    <location>
        <begin position="164"/>
        <end position="176"/>
    </location>
</feature>
<feature type="domain" description="Origin recognition complex subunit 2 winged-helix" evidence="8">
    <location>
        <begin position="463"/>
        <end position="522"/>
    </location>
</feature>
<evidence type="ECO:0000256" key="2">
    <source>
        <dbReference type="ARBA" id="ARBA00007421"/>
    </source>
</evidence>
<evidence type="ECO:0000313" key="9">
    <source>
        <dbReference type="EMBL" id="KAF2434750.1"/>
    </source>
</evidence>
<dbReference type="GO" id="GO:0006260">
    <property type="term" value="P:DNA replication"/>
    <property type="evidence" value="ECO:0007669"/>
    <property type="project" value="UniProtKB-UniRule"/>
</dbReference>
<organism evidence="9 10">
    <name type="scientific">Tothia fuscella</name>
    <dbReference type="NCBI Taxonomy" id="1048955"/>
    <lineage>
        <taxon>Eukaryota</taxon>
        <taxon>Fungi</taxon>
        <taxon>Dikarya</taxon>
        <taxon>Ascomycota</taxon>
        <taxon>Pezizomycotina</taxon>
        <taxon>Dothideomycetes</taxon>
        <taxon>Pleosporomycetidae</taxon>
        <taxon>Venturiales</taxon>
        <taxon>Cylindrosympodiaceae</taxon>
        <taxon>Tothia</taxon>
    </lineage>
</organism>
<comment type="function">
    <text evidence="5">Component of the origin recognition complex (ORC) that binds origins of replication. DNA-binding is ATP-dependent. ORC is required to assemble the pre-replication complex necessary to initiate DNA replication.</text>
</comment>
<evidence type="ECO:0000259" key="8">
    <source>
        <dbReference type="Pfam" id="PF24882"/>
    </source>
</evidence>
<evidence type="ECO:0000256" key="4">
    <source>
        <dbReference type="ARBA" id="ARBA00023242"/>
    </source>
</evidence>
<gene>
    <name evidence="9" type="ORF">EJ08DRAFT_605338</name>
</gene>
<dbReference type="EMBL" id="MU007015">
    <property type="protein sequence ID" value="KAF2434750.1"/>
    <property type="molecule type" value="Genomic_DNA"/>
</dbReference>
<dbReference type="InterPro" id="IPR056772">
    <property type="entry name" value="RecA-like_ORC2"/>
</dbReference>
<dbReference type="Proteomes" id="UP000800235">
    <property type="component" value="Unassembled WGS sequence"/>
</dbReference>
<dbReference type="Pfam" id="PF24882">
    <property type="entry name" value="WHD_ORC2"/>
    <property type="match status" value="1"/>
</dbReference>
<comment type="subunit">
    <text evidence="5">Component of the origin recognition complex (ORC).</text>
</comment>
<evidence type="ECO:0000313" key="10">
    <source>
        <dbReference type="Proteomes" id="UP000800235"/>
    </source>
</evidence>
<keyword evidence="4 5" id="KW-0539">Nucleus</keyword>
<dbReference type="PANTHER" id="PTHR14052">
    <property type="entry name" value="ORIGIN RECOGNITION COMPLEX SUBUNIT 2"/>
    <property type="match status" value="1"/>
</dbReference>
<dbReference type="InterPro" id="IPR056773">
    <property type="entry name" value="WHD_ORC2"/>
</dbReference>
<evidence type="ECO:0000259" key="7">
    <source>
        <dbReference type="Pfam" id="PF04084"/>
    </source>
</evidence>
<evidence type="ECO:0000256" key="6">
    <source>
        <dbReference type="SAM" id="MobiDB-lite"/>
    </source>
</evidence>
<feature type="region of interest" description="Disordered" evidence="6">
    <location>
        <begin position="1"/>
        <end position="203"/>
    </location>
</feature>
<feature type="domain" description="Origin recognition complex subunit 2 RecA-like" evidence="7">
    <location>
        <begin position="232"/>
        <end position="400"/>
    </location>
</feature>
<dbReference type="OrthoDB" id="346673at2759"/>
<accession>A0A9P4U2E4</accession>
<dbReference type="Pfam" id="PF04084">
    <property type="entry name" value="RecA-like_ORC2"/>
    <property type="match status" value="1"/>
</dbReference>
<keyword evidence="3 5" id="KW-0235">DNA replication</keyword>
<evidence type="ECO:0000256" key="5">
    <source>
        <dbReference type="RuleBase" id="RU368084"/>
    </source>
</evidence>
<feature type="compositionally biased region" description="Low complexity" evidence="6">
    <location>
        <begin position="44"/>
        <end position="69"/>
    </location>
</feature>
<comment type="caution">
    <text evidence="9">The sequence shown here is derived from an EMBL/GenBank/DDBJ whole genome shotgun (WGS) entry which is preliminary data.</text>
</comment>
<dbReference type="GO" id="GO:0005664">
    <property type="term" value="C:nuclear origin of replication recognition complex"/>
    <property type="evidence" value="ECO:0007669"/>
    <property type="project" value="UniProtKB-UniRule"/>
</dbReference>
<dbReference type="InterPro" id="IPR007220">
    <property type="entry name" value="ORC2"/>
</dbReference>
<protein>
    <recommendedName>
        <fullName evidence="5">Origin recognition complex subunit 2</fullName>
    </recommendedName>
</protein>
<comment type="similarity">
    <text evidence="2 5">Belongs to the ORC2 family.</text>
</comment>
<sequence>MKRKRGGLNGQSTPSKRSRAVAVSDDEAAALETVGTPTKRRASSRVVPVPSPAPKTNGTLNGITNGNETPKSKRKIAFATASKAQQSEDEEESIPIVRNADRSARRKSSARFIERTIGDPGSDINDSDEEDILNREILGDEDQDDAGEEDGAGVVPGPSDTPKRGRGRPKGSKNRRSPTPPLATLPPHETYFWQNRPGGGNTSNNTLPSHLLLNHDEYFAFTQTYVDPHEEEKDFLLSLHQSSFLQWDFELQNSFNICLYGFGSKRELLHSFAEHIHDAHDKPPKIVVVNGYHPSTTLRDILTTIASTLFPKHAKLPLQPAVLQQLILETLTETPPILPIHLLINSIDGPSLRRPVIQSTLATLAAHPSISLVATADTPNFPLLWDLTLRQQFHFLFHNCTTYATPSPAELDVVESVNTLLGRSARRIGGRDGVGYVLKSLPENARNLYRILVAEHLAVEGDEGGEEGVEYRIAYHKAREELVCSTEHQFRGLLKEFYDHAMVESRRDGSGVERLVVPFRREDLEALLEELVE</sequence>
<evidence type="ECO:0000256" key="1">
    <source>
        <dbReference type="ARBA" id="ARBA00004123"/>
    </source>
</evidence>
<evidence type="ECO:0000256" key="3">
    <source>
        <dbReference type="ARBA" id="ARBA00022705"/>
    </source>
</evidence>